<keyword evidence="3 8" id="KW-1134">Transmembrane beta strand</keyword>
<dbReference type="InterPro" id="IPR000531">
    <property type="entry name" value="Beta-barrel_TonB"/>
</dbReference>
<evidence type="ECO:0000256" key="3">
    <source>
        <dbReference type="ARBA" id="ARBA00022452"/>
    </source>
</evidence>
<name>A0ABP9B8Z9_9SPHI</name>
<dbReference type="InterPro" id="IPR036942">
    <property type="entry name" value="Beta-barrel_TonB_sf"/>
</dbReference>
<keyword evidence="13" id="KW-1185">Reference proteome</keyword>
<evidence type="ECO:0000256" key="7">
    <source>
        <dbReference type="ARBA" id="ARBA00023237"/>
    </source>
</evidence>
<dbReference type="SUPFAM" id="SSF49464">
    <property type="entry name" value="Carboxypeptidase regulatory domain-like"/>
    <property type="match status" value="1"/>
</dbReference>
<comment type="caution">
    <text evidence="12">The sequence shown here is derived from an EMBL/GenBank/DDBJ whole genome shotgun (WGS) entry which is preliminary data.</text>
</comment>
<comment type="similarity">
    <text evidence="8 9">Belongs to the TonB-dependent receptor family.</text>
</comment>
<evidence type="ECO:0000259" key="11">
    <source>
        <dbReference type="Pfam" id="PF07715"/>
    </source>
</evidence>
<reference evidence="13" key="1">
    <citation type="journal article" date="2019" name="Int. J. Syst. Evol. Microbiol.">
        <title>The Global Catalogue of Microorganisms (GCM) 10K type strain sequencing project: providing services to taxonomists for standard genome sequencing and annotation.</title>
        <authorList>
            <consortium name="The Broad Institute Genomics Platform"/>
            <consortium name="The Broad Institute Genome Sequencing Center for Infectious Disease"/>
            <person name="Wu L."/>
            <person name="Ma J."/>
        </authorList>
    </citation>
    <scope>NUCLEOTIDE SEQUENCE [LARGE SCALE GENOMIC DNA]</scope>
    <source>
        <strain evidence="13">JCM 18200</strain>
    </source>
</reference>
<dbReference type="PANTHER" id="PTHR40980:SF4">
    <property type="entry name" value="TONB-DEPENDENT RECEPTOR-LIKE BETA-BARREL DOMAIN-CONTAINING PROTEIN"/>
    <property type="match status" value="1"/>
</dbReference>
<dbReference type="Pfam" id="PF13715">
    <property type="entry name" value="CarbopepD_reg_2"/>
    <property type="match status" value="1"/>
</dbReference>
<accession>A0ABP9B8Z9</accession>
<evidence type="ECO:0000259" key="10">
    <source>
        <dbReference type="Pfam" id="PF00593"/>
    </source>
</evidence>
<keyword evidence="4 8" id="KW-0812">Transmembrane</keyword>
<comment type="subcellular location">
    <subcellularLocation>
        <location evidence="1 8">Cell outer membrane</location>
        <topology evidence="1 8">Multi-pass membrane protein</topology>
    </subcellularLocation>
</comment>
<dbReference type="InterPro" id="IPR037066">
    <property type="entry name" value="Plug_dom_sf"/>
</dbReference>
<dbReference type="InterPro" id="IPR010104">
    <property type="entry name" value="TonB_rcpt_bac"/>
</dbReference>
<dbReference type="Pfam" id="PF00593">
    <property type="entry name" value="TonB_dep_Rec_b-barrel"/>
    <property type="match status" value="1"/>
</dbReference>
<evidence type="ECO:0000256" key="2">
    <source>
        <dbReference type="ARBA" id="ARBA00022448"/>
    </source>
</evidence>
<evidence type="ECO:0000256" key="1">
    <source>
        <dbReference type="ARBA" id="ARBA00004571"/>
    </source>
</evidence>
<keyword evidence="2 8" id="KW-0813">Transport</keyword>
<evidence type="ECO:0000256" key="8">
    <source>
        <dbReference type="PROSITE-ProRule" id="PRU01360"/>
    </source>
</evidence>
<dbReference type="Proteomes" id="UP001501411">
    <property type="component" value="Unassembled WGS sequence"/>
</dbReference>
<dbReference type="Gene3D" id="2.170.130.10">
    <property type="entry name" value="TonB-dependent receptor, plug domain"/>
    <property type="match status" value="1"/>
</dbReference>
<dbReference type="EMBL" id="BAABIQ010000032">
    <property type="protein sequence ID" value="GAA4792297.1"/>
    <property type="molecule type" value="Genomic_DNA"/>
</dbReference>
<dbReference type="Gene3D" id="2.40.170.20">
    <property type="entry name" value="TonB-dependent receptor, beta-barrel domain"/>
    <property type="match status" value="1"/>
</dbReference>
<keyword evidence="12" id="KW-0675">Receptor</keyword>
<feature type="domain" description="TonB-dependent receptor plug" evidence="11">
    <location>
        <begin position="122"/>
        <end position="221"/>
    </location>
</feature>
<evidence type="ECO:0000256" key="4">
    <source>
        <dbReference type="ARBA" id="ARBA00022692"/>
    </source>
</evidence>
<keyword evidence="5 9" id="KW-0798">TonB box</keyword>
<organism evidence="12 13">
    <name type="scientific">Olivibacter ginsenosidimutans</name>
    <dbReference type="NCBI Taxonomy" id="1176537"/>
    <lineage>
        <taxon>Bacteria</taxon>
        <taxon>Pseudomonadati</taxon>
        <taxon>Bacteroidota</taxon>
        <taxon>Sphingobacteriia</taxon>
        <taxon>Sphingobacteriales</taxon>
        <taxon>Sphingobacteriaceae</taxon>
        <taxon>Olivibacter</taxon>
    </lineage>
</organism>
<dbReference type="InterPro" id="IPR012910">
    <property type="entry name" value="Plug_dom"/>
</dbReference>
<evidence type="ECO:0000256" key="9">
    <source>
        <dbReference type="RuleBase" id="RU003357"/>
    </source>
</evidence>
<dbReference type="InterPro" id="IPR008969">
    <property type="entry name" value="CarboxyPept-like_regulatory"/>
</dbReference>
<keyword evidence="7 8" id="KW-0998">Cell outer membrane</keyword>
<dbReference type="Gene3D" id="2.60.40.1120">
    <property type="entry name" value="Carboxypeptidase-like, regulatory domain"/>
    <property type="match status" value="1"/>
</dbReference>
<dbReference type="NCBIfam" id="TIGR01782">
    <property type="entry name" value="TonB-Xanth-Caul"/>
    <property type="match status" value="1"/>
</dbReference>
<proteinExistence type="inferred from homology"/>
<keyword evidence="6 8" id="KW-0472">Membrane</keyword>
<evidence type="ECO:0000313" key="13">
    <source>
        <dbReference type="Proteomes" id="UP001501411"/>
    </source>
</evidence>
<dbReference type="Pfam" id="PF07715">
    <property type="entry name" value="Plug"/>
    <property type="match status" value="1"/>
</dbReference>
<sequence>MVLTTVAYAQSGGVISGKIKEKLNNTSLPGATVRLNVGNRYTISDQNGNYEFLNVPAGTYEIEVRYMGYQPQKQLATLVVGQNVSKNFSLEDRSTAMDEVVVMGDHLRGQARALNQQKNKANISNIISADQVGRFPDANIGDALKRVPGITMQNDQGEARNIIVRGLSPELNSVTLNGDRIPSAEGDNRNVQMDLIPSDMISSIEVNKTLTPDMDADAIGGSVNLITRASPNGQRISATLAGGYNPIHTTPIYTGAFVYGNRFADNKFGMVISGSYNNNHMGSESVEGKWEQDDFGNAYLSKQDVRRYDVQRARRSIAGAFDYKIDNNHSLFANIMYNWRDDWENRYSRTTEVELADDDRGVDGGFILSSISREDKAGANEARGDGRRIETQRVQNYSLGGTHILGSSLDMDWTVSYSKASEKKPHERYINYMNYEWDDESGDAPIPVQLVQTGSKWPVDYRFIAPDPNSSVLDELTENQDYTDEGEFGAKLNLRVPLSVIEGQKGRLRFGGRLRLKDKKRANAFQEFSPLTDAYKTLGSIQTVNWTGDFVPGNEYAPGLFASRQFIGGLNLQDPSQFEREDKPDEYLTANYKAKERILAGYLRWDQDLSTKLSMIAGVRMENTHINYTGNVVENEEELSGVRTVENSYTNFLPNLSFRYAPQEDFILRAAITTALARPNYYALAPYVSSVADGDDSQISAGNPDLKATYSWNFDLMAEKYFKSVGIISGGLYYKKLSNFIYKYSDRNYTTEDFANDFPGTSNIIPAGENWLFVQDRNGDKVDVYGFEIAIQRQLDFLPGKFLKGFGVYANYTYTKSKAKGISDEDGNERQDVTLPKTAPHMLNGSLSWENTTFSARVSANYTAAYIDEFGPDSFSDAYYDSQFFLDANASYRFTKYMRVFIEANNLTNQALRYYQGYSNQPMQREFYKPRYNLGIKFDM</sequence>
<feature type="domain" description="TonB-dependent receptor-like beta-barrel" evidence="10">
    <location>
        <begin position="423"/>
        <end position="907"/>
    </location>
</feature>
<evidence type="ECO:0000313" key="12">
    <source>
        <dbReference type="EMBL" id="GAA4792297.1"/>
    </source>
</evidence>
<dbReference type="InterPro" id="IPR039426">
    <property type="entry name" value="TonB-dep_rcpt-like"/>
</dbReference>
<dbReference type="PROSITE" id="PS52016">
    <property type="entry name" value="TONB_DEPENDENT_REC_3"/>
    <property type="match status" value="1"/>
</dbReference>
<gene>
    <name evidence="12" type="ORF">GCM10023231_20400</name>
</gene>
<evidence type="ECO:0000256" key="5">
    <source>
        <dbReference type="ARBA" id="ARBA00023077"/>
    </source>
</evidence>
<dbReference type="PANTHER" id="PTHR40980">
    <property type="entry name" value="PLUG DOMAIN-CONTAINING PROTEIN"/>
    <property type="match status" value="1"/>
</dbReference>
<protein>
    <submittedName>
        <fullName evidence="12">TonB-dependent receptor</fullName>
    </submittedName>
</protein>
<dbReference type="CDD" id="cd01347">
    <property type="entry name" value="ligand_gated_channel"/>
    <property type="match status" value="1"/>
</dbReference>
<evidence type="ECO:0000256" key="6">
    <source>
        <dbReference type="ARBA" id="ARBA00023136"/>
    </source>
</evidence>
<dbReference type="SUPFAM" id="SSF56935">
    <property type="entry name" value="Porins"/>
    <property type="match status" value="1"/>
</dbReference>